<dbReference type="Proteomes" id="UP001281147">
    <property type="component" value="Unassembled WGS sequence"/>
</dbReference>
<evidence type="ECO:0000313" key="2">
    <source>
        <dbReference type="Proteomes" id="UP001281147"/>
    </source>
</evidence>
<keyword evidence="2" id="KW-1185">Reference proteome</keyword>
<evidence type="ECO:0000313" key="1">
    <source>
        <dbReference type="EMBL" id="KAK3697244.1"/>
    </source>
</evidence>
<accession>A0ACC3MKB6</accession>
<organism evidence="1 2">
    <name type="scientific">Vermiconidia calcicola</name>
    <dbReference type="NCBI Taxonomy" id="1690605"/>
    <lineage>
        <taxon>Eukaryota</taxon>
        <taxon>Fungi</taxon>
        <taxon>Dikarya</taxon>
        <taxon>Ascomycota</taxon>
        <taxon>Pezizomycotina</taxon>
        <taxon>Dothideomycetes</taxon>
        <taxon>Dothideomycetidae</taxon>
        <taxon>Mycosphaerellales</taxon>
        <taxon>Extremaceae</taxon>
        <taxon>Vermiconidia</taxon>
    </lineage>
</organism>
<dbReference type="EMBL" id="JAUTXU010000229">
    <property type="protein sequence ID" value="KAK3697244.1"/>
    <property type="molecule type" value="Genomic_DNA"/>
</dbReference>
<gene>
    <name evidence="1" type="ORF">LTR37_017556</name>
</gene>
<comment type="caution">
    <text evidence="1">The sequence shown here is derived from an EMBL/GenBank/DDBJ whole genome shotgun (WGS) entry which is preliminary data.</text>
</comment>
<name>A0ACC3MKB6_9PEZI</name>
<proteinExistence type="predicted"/>
<protein>
    <submittedName>
        <fullName evidence="1">Uncharacterized protein</fullName>
    </submittedName>
</protein>
<reference evidence="1" key="1">
    <citation type="submission" date="2023-07" db="EMBL/GenBank/DDBJ databases">
        <title>Black Yeasts Isolated from many extreme environments.</title>
        <authorList>
            <person name="Coleine C."/>
            <person name="Stajich J.E."/>
            <person name="Selbmann L."/>
        </authorList>
    </citation>
    <scope>NUCLEOTIDE SEQUENCE</scope>
    <source>
        <strain evidence="1">CCFEE 5714</strain>
    </source>
</reference>
<sequence>MKKKLFDIPRLKLGLSKADKRRAEELFADGLESPPLEPKSVRPPLSPRTDYELRTACALVLEDFKPSHQIYSERYGDHDAPEVEPRPDYAILSEVTAEEEEDAEIEEPLNPVNTRAAPVRVETEREVAPVPRLDELKLEPTMISKELFHDEDWEQMQAQRQALVAKIERTTPLARAKAETSISARLHKRSASNPVQLHSILMKSEPTERPRTAPRSDSTMTTGSTPQTDGTDYGWTASTAPTSAAITPAPLSDRTSSQALHCSSADSSMPKFSSVDAERMRQQLEIHKRVQEEAGTQQELDVQVASDHPRDTASEFVFPPSSVVRVPARKPVPTSGPDSRQSATPHRRTNSRPSAELRRSTSRKRRSTPRSESKHELEMLRPESRQTGLDTEDMPEPMPYPTMGMISIERRPPPEPTPSATLSRAPSRSRSITRQVREYIRPSSRTSSRNVSMDISRPQSRARSIDSVRSAVSSLAPSIDSATHKWRSWKPFHRNQGSEGNISRTSSMRSMGSMRRGRAESSDPQQSPTHPKSKRPINLNRELPPLPSLDQWKAEDEEPESESPSKPVHIASLANSNPRSFDESEYETRPPMHRLLSQKLSVDSTSPEQARDSVLNDVPSPPHVYPKRVSSRAGPTNPLLTEEPPHRGAFPTRMASIGAPRAPARYPVPDSTSRLTGLRKPSAFGTAVGGESSLEKSTQNGYAPKLGARTRTAPVPTQPDFVNHPGPAPGRLRRFQSFRLPSKIPVQAVPNTETGRSVGHTRTASDSQPNFSRKINSDDYTHAHDARFSNVVEVTASNAPPVKTKKKWWQPRSKAKREASWMDTVVKSGSRSGTILVDDHVGSPVARY</sequence>